<sequence>MDKSTISWIVLVTSHRRGSWVAPQTPVGCRSAARWCEIRGTELLDLISNDTWHRQIPAPSRPCFSTSSSSPQRTPPPRSSQPPWPPATSPRWWRPLRPWPSRSLMHHATRPHLQRRLDFLRGRVRDAVVFDMTASPSRTRRMSALSARSTAATSYASGPPGAW</sequence>
<feature type="region of interest" description="Disordered" evidence="1">
    <location>
        <begin position="141"/>
        <end position="163"/>
    </location>
</feature>
<dbReference type="AlphaFoldDB" id="A0A0A8Y5R7"/>
<accession>A0A0A8Y5R7</accession>
<organism evidence="2">
    <name type="scientific">Arundo donax</name>
    <name type="common">Giant reed</name>
    <name type="synonym">Donax arundinaceus</name>
    <dbReference type="NCBI Taxonomy" id="35708"/>
    <lineage>
        <taxon>Eukaryota</taxon>
        <taxon>Viridiplantae</taxon>
        <taxon>Streptophyta</taxon>
        <taxon>Embryophyta</taxon>
        <taxon>Tracheophyta</taxon>
        <taxon>Spermatophyta</taxon>
        <taxon>Magnoliopsida</taxon>
        <taxon>Liliopsida</taxon>
        <taxon>Poales</taxon>
        <taxon>Poaceae</taxon>
        <taxon>PACMAD clade</taxon>
        <taxon>Arundinoideae</taxon>
        <taxon>Arundineae</taxon>
        <taxon>Arundo</taxon>
    </lineage>
</organism>
<reference evidence="2" key="2">
    <citation type="journal article" date="2015" name="Data Brief">
        <title>Shoot transcriptome of the giant reed, Arundo donax.</title>
        <authorList>
            <person name="Barrero R.A."/>
            <person name="Guerrero F.D."/>
            <person name="Moolhuijzen P."/>
            <person name="Goolsby J.A."/>
            <person name="Tidwell J."/>
            <person name="Bellgard S.E."/>
            <person name="Bellgard M.I."/>
        </authorList>
    </citation>
    <scope>NUCLEOTIDE SEQUENCE</scope>
    <source>
        <tissue evidence="2">Shoot tissue taken approximately 20 cm above the soil surface</tissue>
    </source>
</reference>
<protein>
    <submittedName>
        <fullName evidence="2">Uncharacterized protein</fullName>
    </submittedName>
</protein>
<evidence type="ECO:0000313" key="2">
    <source>
        <dbReference type="EMBL" id="JAD21371.1"/>
    </source>
</evidence>
<proteinExistence type="predicted"/>
<reference evidence="2" key="1">
    <citation type="submission" date="2014-09" db="EMBL/GenBank/DDBJ databases">
        <authorList>
            <person name="Magalhaes I.L.F."/>
            <person name="Oliveira U."/>
            <person name="Santos F.R."/>
            <person name="Vidigal T.H.D.A."/>
            <person name="Brescovit A.D."/>
            <person name="Santos A.J."/>
        </authorList>
    </citation>
    <scope>NUCLEOTIDE SEQUENCE</scope>
    <source>
        <tissue evidence="2">Shoot tissue taken approximately 20 cm above the soil surface</tissue>
    </source>
</reference>
<feature type="compositionally biased region" description="Pro residues" evidence="1">
    <location>
        <begin position="73"/>
        <end position="88"/>
    </location>
</feature>
<name>A0A0A8Y5R7_ARUDO</name>
<dbReference type="EMBL" id="GBRH01276524">
    <property type="protein sequence ID" value="JAD21371.1"/>
    <property type="molecule type" value="Transcribed_RNA"/>
</dbReference>
<feature type="compositionally biased region" description="Low complexity" evidence="1">
    <location>
        <begin position="61"/>
        <end position="72"/>
    </location>
</feature>
<feature type="compositionally biased region" description="Low complexity" evidence="1">
    <location>
        <begin position="142"/>
        <end position="157"/>
    </location>
</feature>
<feature type="region of interest" description="Disordered" evidence="1">
    <location>
        <begin position="58"/>
        <end position="92"/>
    </location>
</feature>
<evidence type="ECO:0000256" key="1">
    <source>
        <dbReference type="SAM" id="MobiDB-lite"/>
    </source>
</evidence>